<accession>A0ABW3NTW7</accession>
<dbReference type="InterPro" id="IPR046736">
    <property type="entry name" value="DUF6628"/>
</dbReference>
<comment type="caution">
    <text evidence="1">The sequence shown here is derived from an EMBL/GenBank/DDBJ whole genome shotgun (WGS) entry which is preliminary data.</text>
</comment>
<evidence type="ECO:0000313" key="2">
    <source>
        <dbReference type="Proteomes" id="UP001597203"/>
    </source>
</evidence>
<protein>
    <submittedName>
        <fullName evidence="1">DUF6628 family protein</fullName>
    </submittedName>
</protein>
<evidence type="ECO:0000313" key="1">
    <source>
        <dbReference type="EMBL" id="MFD1103761.1"/>
    </source>
</evidence>
<name>A0ABW3NTW7_9SPHN</name>
<gene>
    <name evidence="1" type="ORF">ACFQ24_02370</name>
</gene>
<proteinExistence type="predicted"/>
<dbReference type="RefSeq" id="WP_380908823.1">
    <property type="nucleotide sequence ID" value="NZ_JBHTLS010000009.1"/>
</dbReference>
<sequence>MAYGETSPLDLPRPMPGGYGNRLFLFVMRRMASSGVNDAHAANAMLGAFGRSYRRPLILMRAMMLELARVSSRKILVAPCCCARMTADEGLLMQAAGIALRDPNSAYEQVSALLGNDHALGALTCLQAVAQAHADLGRPLDLYAG</sequence>
<organism evidence="1 2">
    <name type="scientific">Sphingobium olei</name>
    <dbReference type="NCBI Taxonomy" id="420955"/>
    <lineage>
        <taxon>Bacteria</taxon>
        <taxon>Pseudomonadati</taxon>
        <taxon>Pseudomonadota</taxon>
        <taxon>Alphaproteobacteria</taxon>
        <taxon>Sphingomonadales</taxon>
        <taxon>Sphingomonadaceae</taxon>
        <taxon>Sphingobium</taxon>
    </lineage>
</organism>
<keyword evidence="2" id="KW-1185">Reference proteome</keyword>
<dbReference type="Proteomes" id="UP001597203">
    <property type="component" value="Unassembled WGS sequence"/>
</dbReference>
<dbReference type="EMBL" id="JBHTLS010000009">
    <property type="protein sequence ID" value="MFD1103761.1"/>
    <property type="molecule type" value="Genomic_DNA"/>
</dbReference>
<dbReference type="Pfam" id="PF20333">
    <property type="entry name" value="DUF6628"/>
    <property type="match status" value="1"/>
</dbReference>
<reference evidence="2" key="1">
    <citation type="journal article" date="2019" name="Int. J. Syst. Evol. Microbiol.">
        <title>The Global Catalogue of Microorganisms (GCM) 10K type strain sequencing project: providing services to taxonomists for standard genome sequencing and annotation.</title>
        <authorList>
            <consortium name="The Broad Institute Genomics Platform"/>
            <consortium name="The Broad Institute Genome Sequencing Center for Infectious Disease"/>
            <person name="Wu L."/>
            <person name="Ma J."/>
        </authorList>
    </citation>
    <scope>NUCLEOTIDE SEQUENCE [LARGE SCALE GENOMIC DNA]</scope>
    <source>
        <strain evidence="2">CCUG 54329</strain>
    </source>
</reference>